<accession>A0A0N5B1X1</accession>
<evidence type="ECO:0000313" key="2">
    <source>
        <dbReference type="Proteomes" id="UP000046392"/>
    </source>
</evidence>
<proteinExistence type="predicted"/>
<evidence type="ECO:0000313" key="3">
    <source>
        <dbReference type="WBParaSite" id="SPAL_0000007200.1"/>
    </source>
</evidence>
<dbReference type="WBParaSite" id="SPAL_0000007200.1">
    <property type="protein sequence ID" value="SPAL_0000007200.1"/>
    <property type="gene ID" value="SPAL_0000007200"/>
</dbReference>
<name>A0A0N5B1X1_STREA</name>
<organism evidence="2 3">
    <name type="scientific">Strongyloides papillosus</name>
    <name type="common">Intestinal threadworm</name>
    <dbReference type="NCBI Taxonomy" id="174720"/>
    <lineage>
        <taxon>Eukaryota</taxon>
        <taxon>Metazoa</taxon>
        <taxon>Ecdysozoa</taxon>
        <taxon>Nematoda</taxon>
        <taxon>Chromadorea</taxon>
        <taxon>Rhabditida</taxon>
        <taxon>Tylenchina</taxon>
        <taxon>Panagrolaimomorpha</taxon>
        <taxon>Strongyloidoidea</taxon>
        <taxon>Strongyloididae</taxon>
        <taxon>Strongyloides</taxon>
    </lineage>
</organism>
<keyword evidence="2" id="KW-1185">Reference proteome</keyword>
<dbReference type="Proteomes" id="UP000046392">
    <property type="component" value="Unplaced"/>
</dbReference>
<feature type="region of interest" description="Disordered" evidence="1">
    <location>
        <begin position="187"/>
        <end position="218"/>
    </location>
</feature>
<feature type="compositionally biased region" description="Low complexity" evidence="1">
    <location>
        <begin position="201"/>
        <end position="212"/>
    </location>
</feature>
<dbReference type="AlphaFoldDB" id="A0A0N5B1X1"/>
<protein>
    <submittedName>
        <fullName evidence="3">Chitin-binding type-2 domain-containing protein</fullName>
    </submittedName>
</protein>
<evidence type="ECO:0000256" key="1">
    <source>
        <dbReference type="SAM" id="MobiDB-lite"/>
    </source>
</evidence>
<feature type="region of interest" description="Disordered" evidence="1">
    <location>
        <begin position="53"/>
        <end position="82"/>
    </location>
</feature>
<sequence length="218" mass="25166">MDPPPLPPKCNNYTELGNIPPSHLKYHHSVTPECDGSIKRRILKGFFVKRRGSVRRKPTSPPIPLRRQSSGKINLPPPLPLKRHRYNKDDQKIFGKHQSKEYHRVISYTARGMTFYECDHITFYNQAEATRYCQIINNNMGSKRRKNYWEYTPIIANSKNSFTQPISDLMYRKNSISGSDNFLMKKKNSLSERSSTLPGLSRSISKQSSTKSNNDQSS</sequence>
<reference evidence="3" key="1">
    <citation type="submission" date="2017-02" db="UniProtKB">
        <authorList>
            <consortium name="WormBaseParasite"/>
        </authorList>
    </citation>
    <scope>IDENTIFICATION</scope>
</reference>